<evidence type="ECO:0000256" key="6">
    <source>
        <dbReference type="ARBA" id="ARBA00023284"/>
    </source>
</evidence>
<evidence type="ECO:0000256" key="8">
    <source>
        <dbReference type="PIRSR" id="PIRSR005894-2"/>
    </source>
</evidence>
<dbReference type="GO" id="GO:0015036">
    <property type="term" value="F:disulfide oxidoreductase activity"/>
    <property type="evidence" value="ECO:0007669"/>
    <property type="project" value="InterPro"/>
</dbReference>
<dbReference type="Proteomes" id="UP000887569">
    <property type="component" value="Unplaced"/>
</dbReference>
<keyword evidence="4 8" id="KW-0408">Iron</keyword>
<dbReference type="SUPFAM" id="SSF52833">
    <property type="entry name" value="Thioredoxin-like"/>
    <property type="match status" value="1"/>
</dbReference>
<dbReference type="PIRSF" id="PIRSF005894">
    <property type="entry name" value="Monothiol_GRX"/>
    <property type="match status" value="1"/>
</dbReference>
<evidence type="ECO:0000313" key="10">
    <source>
        <dbReference type="Proteomes" id="UP000887569"/>
    </source>
</evidence>
<protein>
    <recommendedName>
        <fullName evidence="7">Glutaredoxin</fullName>
    </recommendedName>
</protein>
<dbReference type="CDD" id="cd03028">
    <property type="entry name" value="GRX_PICOT_like"/>
    <property type="match status" value="1"/>
</dbReference>
<sequence length="89" mass="10150">MVFMKGTPEQPRCGFSQQTVELLKSIHADFSSFDVLNDEEVRQGLKEYSNWPTYPQIYLDGELLGGLDVLREELADEKFAEKLPKIAAQ</sequence>
<evidence type="ECO:0000256" key="2">
    <source>
        <dbReference type="ARBA" id="ARBA00022714"/>
    </source>
</evidence>
<feature type="domain" description="Glutaredoxin" evidence="9">
    <location>
        <begin position="1"/>
        <end position="63"/>
    </location>
</feature>
<evidence type="ECO:0000256" key="5">
    <source>
        <dbReference type="ARBA" id="ARBA00023014"/>
    </source>
</evidence>
<proteinExistence type="inferred from homology"/>
<dbReference type="GO" id="GO:0046872">
    <property type="term" value="F:metal ion binding"/>
    <property type="evidence" value="ECO:0007669"/>
    <property type="project" value="UniProtKB-KW"/>
</dbReference>
<evidence type="ECO:0000256" key="4">
    <source>
        <dbReference type="ARBA" id="ARBA00023004"/>
    </source>
</evidence>
<dbReference type="Pfam" id="PF00462">
    <property type="entry name" value="Glutaredoxin"/>
    <property type="match status" value="1"/>
</dbReference>
<dbReference type="GO" id="GO:0006879">
    <property type="term" value="P:intracellular iron ion homeostasis"/>
    <property type="evidence" value="ECO:0007669"/>
    <property type="project" value="TreeGrafter"/>
</dbReference>
<evidence type="ECO:0000259" key="9">
    <source>
        <dbReference type="Pfam" id="PF00462"/>
    </source>
</evidence>
<keyword evidence="2 8" id="KW-0001">2Fe-2S</keyword>
<keyword evidence="6" id="KW-0676">Redox-active center</keyword>
<dbReference type="PROSITE" id="PS51354">
    <property type="entry name" value="GLUTAREDOXIN_2"/>
    <property type="match status" value="1"/>
</dbReference>
<dbReference type="GO" id="GO:0005634">
    <property type="term" value="C:nucleus"/>
    <property type="evidence" value="ECO:0007669"/>
    <property type="project" value="TreeGrafter"/>
</dbReference>
<keyword evidence="10" id="KW-1185">Reference proteome</keyword>
<organism evidence="10 11">
    <name type="scientific">Parascaris univalens</name>
    <name type="common">Nematode worm</name>
    <dbReference type="NCBI Taxonomy" id="6257"/>
    <lineage>
        <taxon>Eukaryota</taxon>
        <taxon>Metazoa</taxon>
        <taxon>Ecdysozoa</taxon>
        <taxon>Nematoda</taxon>
        <taxon>Chromadorea</taxon>
        <taxon>Rhabditida</taxon>
        <taxon>Spirurina</taxon>
        <taxon>Ascaridomorpha</taxon>
        <taxon>Ascaridoidea</taxon>
        <taxon>Ascarididae</taxon>
        <taxon>Parascaris</taxon>
    </lineage>
</organism>
<keyword evidence="5 8" id="KW-0411">Iron-sulfur</keyword>
<dbReference type="GO" id="GO:0051537">
    <property type="term" value="F:2 iron, 2 sulfur cluster binding"/>
    <property type="evidence" value="ECO:0007669"/>
    <property type="project" value="UniProtKB-KW"/>
</dbReference>
<evidence type="ECO:0000256" key="3">
    <source>
        <dbReference type="ARBA" id="ARBA00022723"/>
    </source>
</evidence>
<dbReference type="PANTHER" id="PTHR10293:SF73">
    <property type="entry name" value="GLUTAREDOXIN-3"/>
    <property type="match status" value="1"/>
</dbReference>
<evidence type="ECO:0000313" key="11">
    <source>
        <dbReference type="WBParaSite" id="PgR046_g054_t01"/>
    </source>
</evidence>
<evidence type="ECO:0000256" key="1">
    <source>
        <dbReference type="ARBA" id="ARBA00009630"/>
    </source>
</evidence>
<comment type="similarity">
    <text evidence="1 7">Belongs to the glutaredoxin family. Monothiol subfamily.</text>
</comment>
<dbReference type="FunFam" id="3.40.30.10:FF:000012">
    <property type="entry name" value="Monothiol glutaredoxin"/>
    <property type="match status" value="1"/>
</dbReference>
<dbReference type="GO" id="GO:0005829">
    <property type="term" value="C:cytosol"/>
    <property type="evidence" value="ECO:0007669"/>
    <property type="project" value="TreeGrafter"/>
</dbReference>
<accession>A0A915BLX6</accession>
<keyword evidence="3 8" id="KW-0479">Metal-binding</keyword>
<dbReference type="Gene3D" id="3.40.30.10">
    <property type="entry name" value="Glutaredoxin"/>
    <property type="match status" value="1"/>
</dbReference>
<dbReference type="InterPro" id="IPR002109">
    <property type="entry name" value="Glutaredoxin"/>
</dbReference>
<dbReference type="WBParaSite" id="PgR046_g054_t01">
    <property type="protein sequence ID" value="PgR046_g054_t01"/>
    <property type="gene ID" value="PgR046_g054"/>
</dbReference>
<dbReference type="InterPro" id="IPR014434">
    <property type="entry name" value="Monothiol_GRX"/>
</dbReference>
<evidence type="ECO:0000256" key="7">
    <source>
        <dbReference type="PIRNR" id="PIRNR005894"/>
    </source>
</evidence>
<name>A0A915BLX6_PARUN</name>
<dbReference type="InterPro" id="IPR036249">
    <property type="entry name" value="Thioredoxin-like_sf"/>
</dbReference>
<reference evidence="11" key="1">
    <citation type="submission" date="2022-11" db="UniProtKB">
        <authorList>
            <consortium name="WormBaseParasite"/>
        </authorList>
    </citation>
    <scope>IDENTIFICATION</scope>
</reference>
<dbReference type="InterPro" id="IPR004480">
    <property type="entry name" value="Monothiol_GRX-rel"/>
</dbReference>
<dbReference type="PANTHER" id="PTHR10293">
    <property type="entry name" value="GLUTAREDOXIN FAMILY MEMBER"/>
    <property type="match status" value="1"/>
</dbReference>
<dbReference type="InterPro" id="IPR033658">
    <property type="entry name" value="GRX_PICOT-like"/>
</dbReference>
<dbReference type="AlphaFoldDB" id="A0A915BLX6"/>
<feature type="binding site" evidence="8">
    <location>
        <position position="13"/>
    </location>
    <ligand>
        <name>[2Fe-2S] cluster</name>
        <dbReference type="ChEBI" id="CHEBI:190135"/>
        <note>ligand shared between dimeric partners</note>
    </ligand>
</feature>